<dbReference type="Proteomes" id="UP000716004">
    <property type="component" value="Unassembled WGS sequence"/>
</dbReference>
<evidence type="ECO:0000313" key="3">
    <source>
        <dbReference type="Proteomes" id="UP000716004"/>
    </source>
</evidence>
<sequence>MDDGVERRLGVEIRRNASPILFPFKDYFRGFEKLPVVRGIFGERTDEVISNLEVEFFSSKWGYMSTSEVDGHLIISSYHLKNSDFETVYLDIVHELCHVKQFMDGRELFDARYSYVDSPIEIEAYRTTVEEAKRIGFTEERIKEYLKVDWITEEELFKLISNIGL</sequence>
<protein>
    <recommendedName>
        <fullName evidence="4">Phage metallopeptidase domain-containing protein</fullName>
    </recommendedName>
</protein>
<evidence type="ECO:0000313" key="2">
    <source>
        <dbReference type="EMBL" id="MBX8643935.1"/>
    </source>
</evidence>
<dbReference type="EMBL" id="JAGVSJ010000001">
    <property type="protein sequence ID" value="MBX8631094.1"/>
    <property type="molecule type" value="Genomic_DNA"/>
</dbReference>
<evidence type="ECO:0000313" key="1">
    <source>
        <dbReference type="EMBL" id="MBX8631094.1"/>
    </source>
</evidence>
<organism evidence="1 3">
    <name type="scientific">Candidatus Sysuiplasma superficiale</name>
    <dbReference type="NCBI Taxonomy" id="2823368"/>
    <lineage>
        <taxon>Archaea</taxon>
        <taxon>Methanobacteriati</taxon>
        <taxon>Thermoplasmatota</taxon>
        <taxon>Thermoplasmata</taxon>
        <taxon>Candidatus Sysuiplasmatales</taxon>
        <taxon>Candidatus Sysuiplasmataceae</taxon>
        <taxon>Candidatus Sysuiplasma</taxon>
    </lineage>
</organism>
<dbReference type="EMBL" id="JAHEAC010000029">
    <property type="protein sequence ID" value="MBX8643935.1"/>
    <property type="molecule type" value="Genomic_DNA"/>
</dbReference>
<name>A0A8J8CAF8_9ARCH</name>
<proteinExistence type="predicted"/>
<comment type="caution">
    <text evidence="1">The sequence shown here is derived from an EMBL/GenBank/DDBJ whole genome shotgun (WGS) entry which is preliminary data.</text>
</comment>
<dbReference type="AlphaFoldDB" id="A0A8J8CAF8"/>
<gene>
    <name evidence="1" type="ORF">J9259_01020</name>
    <name evidence="2" type="ORF">KIY12_04340</name>
</gene>
<reference evidence="1" key="1">
    <citation type="submission" date="2021-04" db="EMBL/GenBank/DDBJ databases">
        <title>Genomic insights into ecological role and evolution of a novel Thermoplasmata order Candidatus Sysuiplasmatales.</title>
        <authorList>
            <person name="Yuan Y."/>
        </authorList>
    </citation>
    <scope>NUCLEOTIDE SEQUENCE</scope>
    <source>
        <strain evidence="2">TUT19-bin139</strain>
        <strain evidence="1">YP2-bin.285</strain>
    </source>
</reference>
<accession>A0A8J8CAF8</accession>
<dbReference type="Proteomes" id="UP000750197">
    <property type="component" value="Unassembled WGS sequence"/>
</dbReference>
<evidence type="ECO:0008006" key="4">
    <source>
        <dbReference type="Google" id="ProtNLM"/>
    </source>
</evidence>